<dbReference type="eggNOG" id="COG1024">
    <property type="taxonomic scope" value="Bacteria"/>
</dbReference>
<dbReference type="EMBL" id="AAVT01000010">
    <property type="protein sequence ID" value="EAW30169.1"/>
    <property type="molecule type" value="Genomic_DNA"/>
</dbReference>
<name>A0YGE3_9GAMM</name>
<dbReference type="SUPFAM" id="SSF52096">
    <property type="entry name" value="ClpP/crotonase"/>
    <property type="match status" value="1"/>
</dbReference>
<dbReference type="GO" id="GO:0006635">
    <property type="term" value="P:fatty acid beta-oxidation"/>
    <property type="evidence" value="ECO:0007669"/>
    <property type="project" value="TreeGrafter"/>
</dbReference>
<dbReference type="OrthoDB" id="9807606at2"/>
<dbReference type="GO" id="GO:0004300">
    <property type="term" value="F:enoyl-CoA hydratase activity"/>
    <property type="evidence" value="ECO:0007669"/>
    <property type="project" value="UniProtKB-EC"/>
</dbReference>
<keyword evidence="2" id="KW-1185">Reference proteome</keyword>
<organism evidence="1 2">
    <name type="scientific">marine gamma proteobacterium HTCC2143</name>
    <dbReference type="NCBI Taxonomy" id="247633"/>
    <lineage>
        <taxon>Bacteria</taxon>
        <taxon>Pseudomonadati</taxon>
        <taxon>Pseudomonadota</taxon>
        <taxon>Gammaproteobacteria</taxon>
        <taxon>Cellvibrionales</taxon>
        <taxon>Spongiibacteraceae</taxon>
        <taxon>BD1-7 clade</taxon>
    </lineage>
</organism>
<dbReference type="Pfam" id="PF00378">
    <property type="entry name" value="ECH_1"/>
    <property type="match status" value="1"/>
</dbReference>
<dbReference type="AlphaFoldDB" id="A0YGE3"/>
<proteinExistence type="predicted"/>
<evidence type="ECO:0000313" key="1">
    <source>
        <dbReference type="EMBL" id="EAW30169.1"/>
    </source>
</evidence>
<dbReference type="InterPro" id="IPR029045">
    <property type="entry name" value="ClpP/crotonase-like_dom_sf"/>
</dbReference>
<reference evidence="1 2" key="1">
    <citation type="journal article" date="2010" name="J. Bacteriol.">
        <title>Genome sequence of the oligotrophic marine Gammaproteobacterium HTCC2143, isolated from the Oregon Coast.</title>
        <authorList>
            <person name="Oh H.M."/>
            <person name="Kang I."/>
            <person name="Ferriera S."/>
            <person name="Giovannoni S.J."/>
            <person name="Cho J.C."/>
        </authorList>
    </citation>
    <scope>NUCLEOTIDE SEQUENCE [LARGE SCALE GENOMIC DNA]</scope>
    <source>
        <strain evidence="1 2">HTCC2143</strain>
    </source>
</reference>
<dbReference type="PANTHER" id="PTHR11941">
    <property type="entry name" value="ENOYL-COA HYDRATASE-RELATED"/>
    <property type="match status" value="1"/>
</dbReference>
<sequence>MQEFKHLIYEKPEPAIARIWLNRPDARNAQNTDLLYELNDAYDVAMGDHEVKVVILAAKGPHFSAGHDLSEANMQKTMEERKRVGSWTHDDWGGAEAYYSREKEIYQGFCLRWRDLAKPTIASVQGKTIAGGLMLVWPCDFVIAAEDASFQDNTLYMGIPGVEYFAHAWELGIRKAKEFLLTGQPISAADAEKAGMVNKVVPAASLEEDTLAFARTIADKPSFALKLGKDAINASFSAQGFDNVQRAAFNAHHLAHTHYRLSREGSFMDPDFASRFKKKSK</sequence>
<dbReference type="PANTHER" id="PTHR11941:SF124">
    <property type="entry name" value="ENOYL-COA HYDRATASE ECHA13-RELATED"/>
    <property type="match status" value="1"/>
</dbReference>
<comment type="caution">
    <text evidence="1">The sequence shown here is derived from an EMBL/GenBank/DDBJ whole genome shotgun (WGS) entry which is preliminary data.</text>
</comment>
<protein>
    <submittedName>
        <fullName evidence="1">Enoyl-CoA hydratase</fullName>
        <ecNumber evidence="1">4.2.1.17</ecNumber>
    </submittedName>
</protein>
<dbReference type="STRING" id="247633.GP2143_11367"/>
<accession>A0YGE3</accession>
<dbReference type="Proteomes" id="UP000004931">
    <property type="component" value="Unassembled WGS sequence"/>
</dbReference>
<keyword evidence="1" id="KW-0456">Lyase</keyword>
<dbReference type="InterPro" id="IPR001753">
    <property type="entry name" value="Enoyl-CoA_hydra/iso"/>
</dbReference>
<dbReference type="Gene3D" id="3.90.226.10">
    <property type="entry name" value="2-enoyl-CoA Hydratase, Chain A, domain 1"/>
    <property type="match status" value="1"/>
</dbReference>
<dbReference type="NCBIfam" id="NF006140">
    <property type="entry name" value="PRK08290.1"/>
    <property type="match status" value="1"/>
</dbReference>
<gene>
    <name evidence="1" type="ORF">GP2143_11367</name>
</gene>
<dbReference type="EC" id="4.2.1.17" evidence="1"/>
<evidence type="ECO:0000313" key="2">
    <source>
        <dbReference type="Proteomes" id="UP000004931"/>
    </source>
</evidence>
<dbReference type="CDD" id="cd06558">
    <property type="entry name" value="crotonase-like"/>
    <property type="match status" value="1"/>
</dbReference>